<keyword evidence="1" id="KW-0732">Signal</keyword>
<evidence type="ECO:0008006" key="4">
    <source>
        <dbReference type="Google" id="ProtNLM"/>
    </source>
</evidence>
<dbReference type="Proteomes" id="UP000255334">
    <property type="component" value="Unassembled WGS sequence"/>
</dbReference>
<evidence type="ECO:0000313" key="3">
    <source>
        <dbReference type="Proteomes" id="UP000255334"/>
    </source>
</evidence>
<proteinExistence type="predicted"/>
<reference evidence="2 3" key="1">
    <citation type="submission" date="2018-07" db="EMBL/GenBank/DDBJ databases">
        <title>Dyella monticola sp. nov. and Dyella psychrodurans sp. nov. isolated from monsoon evergreen broad-leaved forest soil of Dinghu Mountain, China.</title>
        <authorList>
            <person name="Gao Z."/>
            <person name="Qiu L."/>
        </authorList>
    </citation>
    <scope>NUCLEOTIDE SEQUENCE [LARGE SCALE GENOMIC DNA]</scope>
    <source>
        <strain evidence="2 3">4MSK11</strain>
    </source>
</reference>
<dbReference type="RefSeq" id="WP_115477640.1">
    <property type="nucleotide sequence ID" value="NZ_QRBF01000002.1"/>
</dbReference>
<feature type="chain" id="PRO_5016944257" description="PsbP C-terminal domain-containing protein" evidence="1">
    <location>
        <begin position="22"/>
        <end position="173"/>
    </location>
</feature>
<gene>
    <name evidence="2" type="ORF">DWU99_08880</name>
</gene>
<comment type="caution">
    <text evidence="2">The sequence shown here is derived from an EMBL/GenBank/DDBJ whole genome shotgun (WGS) entry which is preliminary data.</text>
</comment>
<accession>A0A370XB12</accession>
<name>A0A370XB12_9GAMM</name>
<feature type="signal peptide" evidence="1">
    <location>
        <begin position="1"/>
        <end position="21"/>
    </location>
</feature>
<keyword evidence="3" id="KW-1185">Reference proteome</keyword>
<evidence type="ECO:0000313" key="2">
    <source>
        <dbReference type="EMBL" id="RDS85604.1"/>
    </source>
</evidence>
<dbReference type="AlphaFoldDB" id="A0A370XB12"/>
<evidence type="ECO:0000256" key="1">
    <source>
        <dbReference type="SAM" id="SignalP"/>
    </source>
</evidence>
<dbReference type="EMBL" id="QRBF01000002">
    <property type="protein sequence ID" value="RDS85604.1"/>
    <property type="molecule type" value="Genomic_DNA"/>
</dbReference>
<protein>
    <recommendedName>
        <fullName evidence="4">PsbP C-terminal domain-containing protein</fullName>
    </recommendedName>
</protein>
<dbReference type="OrthoDB" id="5958924at2"/>
<sequence>MNFWRYMVVTIVLGVAGIAVAQADDVSMASGTVHFSTPSTWVGIMQIDGDPEVRVFQVPDPSPSAADTLARITVTVKQIANLQDFNDYVSSAVMKAKGMKNYQPGSNAAGDQNSFVYTASESGTPYSYVERYWFRNGHGIQLRCVRPTSSQAGASWAAAFDKGCSSLASTLSI</sequence>
<organism evidence="2 3">
    <name type="scientific">Dyella psychrodurans</name>
    <dbReference type="NCBI Taxonomy" id="1927960"/>
    <lineage>
        <taxon>Bacteria</taxon>
        <taxon>Pseudomonadati</taxon>
        <taxon>Pseudomonadota</taxon>
        <taxon>Gammaproteobacteria</taxon>
        <taxon>Lysobacterales</taxon>
        <taxon>Rhodanobacteraceae</taxon>
        <taxon>Dyella</taxon>
    </lineage>
</organism>